<proteinExistence type="predicted"/>
<name>A0A820QUX5_9BILA</name>
<evidence type="ECO:0000313" key="2">
    <source>
        <dbReference type="Proteomes" id="UP000663881"/>
    </source>
</evidence>
<dbReference type="AlphaFoldDB" id="A0A820QUX5"/>
<comment type="caution">
    <text evidence="1">The sequence shown here is derived from an EMBL/GenBank/DDBJ whole genome shotgun (WGS) entry which is preliminary data.</text>
</comment>
<organism evidence="1 2">
    <name type="scientific">Adineta steineri</name>
    <dbReference type="NCBI Taxonomy" id="433720"/>
    <lineage>
        <taxon>Eukaryota</taxon>
        <taxon>Metazoa</taxon>
        <taxon>Spiralia</taxon>
        <taxon>Gnathifera</taxon>
        <taxon>Rotifera</taxon>
        <taxon>Eurotatoria</taxon>
        <taxon>Bdelloidea</taxon>
        <taxon>Adinetida</taxon>
        <taxon>Adinetidae</taxon>
        <taxon>Adineta</taxon>
    </lineage>
</organism>
<reference evidence="1" key="1">
    <citation type="submission" date="2021-02" db="EMBL/GenBank/DDBJ databases">
        <authorList>
            <person name="Nowell W R."/>
        </authorList>
    </citation>
    <scope>NUCLEOTIDE SEQUENCE</scope>
</reference>
<accession>A0A820QUX5</accession>
<gene>
    <name evidence="1" type="ORF">OKA104_LOCUS53033</name>
</gene>
<dbReference type="Proteomes" id="UP000663881">
    <property type="component" value="Unassembled WGS sequence"/>
</dbReference>
<protein>
    <submittedName>
        <fullName evidence="1">Uncharacterized protein</fullName>
    </submittedName>
</protein>
<evidence type="ECO:0000313" key="1">
    <source>
        <dbReference type="EMBL" id="CAF4430188.1"/>
    </source>
</evidence>
<dbReference type="EMBL" id="CAJOAY010032100">
    <property type="protein sequence ID" value="CAF4430188.1"/>
    <property type="molecule type" value="Genomic_DNA"/>
</dbReference>
<sequence>YKTNQLITCQNALASEFFIELKQRSIFLPNKRILPSLFNFYDNELSKHSHLYSAIVPDFIRNNLAEIHEIDNHTSSLK</sequence>
<feature type="non-terminal residue" evidence="1">
    <location>
        <position position="1"/>
    </location>
</feature>